<dbReference type="AlphaFoldDB" id="A0A1V3XGJ5"/>
<evidence type="ECO:0000313" key="1">
    <source>
        <dbReference type="EMBL" id="OOK78210.1"/>
    </source>
</evidence>
<dbReference type="EMBL" id="MVBM01000002">
    <property type="protein sequence ID" value="OOK78210.1"/>
    <property type="molecule type" value="Genomic_DNA"/>
</dbReference>
<dbReference type="SUPFAM" id="SSF160379">
    <property type="entry name" value="SP0830-like"/>
    <property type="match status" value="1"/>
</dbReference>
<gene>
    <name evidence="1" type="ORF">BZL30_2447</name>
</gene>
<sequence>MVARTPIEFPLITANSLSSKTWRPMPESLRCLAAAQDHLVESDHDPVRGIHARRQCRGRDPEDGRRRRGVDRRRLTDVRTVLASGNVLLESSSDAAQVRATAEAALREQFGYDAWVLVYDIDTVHAIDDGYPFDREVDGYQSYVTFVSDAAVLDELAALQGGPAEKISRGDGVVYWQVPKGSTLNSAIGQTMGKKRYKSSTTTRNLRTLDKVLK</sequence>
<comment type="caution">
    <text evidence="1">The sequence shown here is derived from an EMBL/GenBank/DDBJ whole genome shotgun (WGS) entry which is preliminary data.</text>
</comment>
<organism evidence="1 2">
    <name type="scientific">Mycobacterium kansasii</name>
    <dbReference type="NCBI Taxonomy" id="1768"/>
    <lineage>
        <taxon>Bacteria</taxon>
        <taxon>Bacillati</taxon>
        <taxon>Actinomycetota</taxon>
        <taxon>Actinomycetes</taxon>
        <taxon>Mycobacteriales</taxon>
        <taxon>Mycobacteriaceae</taxon>
        <taxon>Mycobacterium</taxon>
    </lineage>
</organism>
<dbReference type="PANTHER" id="PTHR36439:SF1">
    <property type="entry name" value="DUF1697 DOMAIN-CONTAINING PROTEIN"/>
    <property type="match status" value="1"/>
</dbReference>
<reference evidence="1 2" key="1">
    <citation type="submission" date="2017-02" db="EMBL/GenBank/DDBJ databases">
        <title>Complete genome sequences of Mycobacterium kansasii strains isolated from rhesus macaques.</title>
        <authorList>
            <person name="Panda A."/>
            <person name="Nagaraj S."/>
            <person name="Zhao X."/>
            <person name="Tettelin H."/>
            <person name="Detolla L.J."/>
        </authorList>
    </citation>
    <scope>NUCLEOTIDE SEQUENCE [LARGE SCALE GENOMIC DNA]</scope>
    <source>
        <strain evidence="1 2">11-3813</strain>
    </source>
</reference>
<evidence type="ECO:0008006" key="3">
    <source>
        <dbReference type="Google" id="ProtNLM"/>
    </source>
</evidence>
<accession>A0A1V3XGJ5</accession>
<protein>
    <recommendedName>
        <fullName evidence="3">DUF1697 domain-containing protein</fullName>
    </recommendedName>
</protein>
<dbReference type="PANTHER" id="PTHR36439">
    <property type="entry name" value="BLL4334 PROTEIN"/>
    <property type="match status" value="1"/>
</dbReference>
<proteinExistence type="predicted"/>
<name>A0A1V3XGJ5_MYCKA</name>
<dbReference type="InterPro" id="IPR012545">
    <property type="entry name" value="DUF1697"/>
</dbReference>
<dbReference type="Pfam" id="PF08002">
    <property type="entry name" value="DUF1697"/>
    <property type="match status" value="1"/>
</dbReference>
<dbReference type="Proteomes" id="UP000189229">
    <property type="component" value="Unassembled WGS sequence"/>
</dbReference>
<dbReference type="Gene3D" id="3.30.70.1280">
    <property type="entry name" value="SP0830-like domains"/>
    <property type="match status" value="1"/>
</dbReference>
<evidence type="ECO:0000313" key="2">
    <source>
        <dbReference type="Proteomes" id="UP000189229"/>
    </source>
</evidence>